<evidence type="ECO:0000313" key="1">
    <source>
        <dbReference type="EMBL" id="SVC52748.1"/>
    </source>
</evidence>
<proteinExistence type="predicted"/>
<name>A0A382MWM2_9ZZZZ</name>
<sequence length="77" mass="9238">MIKARQFLKFVHDDNTTVMYTLSGNYDNIKHATFPDTTKAWKPAHKDYKLSVMWEQEETDKLKNQDPKIQEYWENSV</sequence>
<reference evidence="1" key="1">
    <citation type="submission" date="2018-05" db="EMBL/GenBank/DDBJ databases">
        <authorList>
            <person name="Lanie J.A."/>
            <person name="Ng W.-L."/>
            <person name="Kazmierczak K.M."/>
            <person name="Andrzejewski T.M."/>
            <person name="Davidsen T.M."/>
            <person name="Wayne K.J."/>
            <person name="Tettelin H."/>
            <person name="Glass J.I."/>
            <person name="Rusch D."/>
            <person name="Podicherti R."/>
            <person name="Tsui H.-C.T."/>
            <person name="Winkler M.E."/>
        </authorList>
    </citation>
    <scope>NUCLEOTIDE SEQUENCE</scope>
</reference>
<gene>
    <name evidence="1" type="ORF">METZ01_LOCUS305602</name>
</gene>
<organism evidence="1">
    <name type="scientific">marine metagenome</name>
    <dbReference type="NCBI Taxonomy" id="408172"/>
    <lineage>
        <taxon>unclassified sequences</taxon>
        <taxon>metagenomes</taxon>
        <taxon>ecological metagenomes</taxon>
    </lineage>
</organism>
<dbReference type="AlphaFoldDB" id="A0A382MWM2"/>
<accession>A0A382MWM2</accession>
<dbReference type="EMBL" id="UINC01096122">
    <property type="protein sequence ID" value="SVC52748.1"/>
    <property type="molecule type" value="Genomic_DNA"/>
</dbReference>
<protein>
    <submittedName>
        <fullName evidence="1">Uncharacterized protein</fullName>
    </submittedName>
</protein>